<organism evidence="1 2">
    <name type="scientific">Scutellospora calospora</name>
    <dbReference type="NCBI Taxonomy" id="85575"/>
    <lineage>
        <taxon>Eukaryota</taxon>
        <taxon>Fungi</taxon>
        <taxon>Fungi incertae sedis</taxon>
        <taxon>Mucoromycota</taxon>
        <taxon>Glomeromycotina</taxon>
        <taxon>Glomeromycetes</taxon>
        <taxon>Diversisporales</taxon>
        <taxon>Gigasporaceae</taxon>
        <taxon>Scutellospora</taxon>
    </lineage>
</organism>
<gene>
    <name evidence="1" type="ORF">SCALOS_LOCUS11171</name>
</gene>
<dbReference type="EMBL" id="CAJVPM010046413">
    <property type="protein sequence ID" value="CAG8718641.1"/>
    <property type="molecule type" value="Genomic_DNA"/>
</dbReference>
<evidence type="ECO:0000313" key="2">
    <source>
        <dbReference type="Proteomes" id="UP000789860"/>
    </source>
</evidence>
<evidence type="ECO:0000313" key="1">
    <source>
        <dbReference type="EMBL" id="CAG8718641.1"/>
    </source>
</evidence>
<feature type="non-terminal residue" evidence="1">
    <location>
        <position position="127"/>
    </location>
</feature>
<keyword evidence="2" id="KW-1185">Reference proteome</keyword>
<reference evidence="1" key="1">
    <citation type="submission" date="2021-06" db="EMBL/GenBank/DDBJ databases">
        <authorList>
            <person name="Kallberg Y."/>
            <person name="Tangrot J."/>
            <person name="Rosling A."/>
        </authorList>
    </citation>
    <scope>NUCLEOTIDE SEQUENCE</scope>
    <source>
        <strain evidence="1">AU212A</strain>
    </source>
</reference>
<feature type="non-terminal residue" evidence="1">
    <location>
        <position position="1"/>
    </location>
</feature>
<proteinExistence type="predicted"/>
<protein>
    <submittedName>
        <fullName evidence="1">3214_t:CDS:1</fullName>
    </submittedName>
</protein>
<dbReference type="Proteomes" id="UP000789860">
    <property type="component" value="Unassembled WGS sequence"/>
</dbReference>
<accession>A0ACA9PUU0</accession>
<comment type="caution">
    <text evidence="1">The sequence shown here is derived from an EMBL/GenBank/DDBJ whole genome shotgun (WGS) entry which is preliminary data.</text>
</comment>
<sequence length="127" mass="15194">KSYDNSKNKKSLLDALYYIWVLGKDEKFLLENKYTKKRIEETNTLTKELINYLYEEQPRKKTNISTYRLKKDKIYKPLKGYPFSTLSEMIGYYKTEEEKKDFLKLTVEVLVNGNIDIDDIEDESIKN</sequence>
<name>A0ACA9PUU0_9GLOM</name>